<keyword evidence="2" id="KW-1185">Reference proteome</keyword>
<dbReference type="OrthoDB" id="8024911at2"/>
<comment type="caution">
    <text evidence="1">The sequence shown here is derived from an EMBL/GenBank/DDBJ whole genome shotgun (WGS) entry which is preliminary data.</text>
</comment>
<organism evidence="1 2">
    <name type="scientific">Microvirga tunisiensis</name>
    <dbReference type="NCBI Taxonomy" id="2108360"/>
    <lineage>
        <taxon>Bacteria</taxon>
        <taxon>Pseudomonadati</taxon>
        <taxon>Pseudomonadota</taxon>
        <taxon>Alphaproteobacteria</taxon>
        <taxon>Hyphomicrobiales</taxon>
        <taxon>Methylobacteriaceae</taxon>
        <taxon>Microvirga</taxon>
    </lineage>
</organism>
<dbReference type="AlphaFoldDB" id="A0A5N7MUI3"/>
<accession>A0A5N7MUI3</accession>
<proteinExistence type="predicted"/>
<evidence type="ECO:0000313" key="1">
    <source>
        <dbReference type="EMBL" id="MPR30139.1"/>
    </source>
</evidence>
<protein>
    <recommendedName>
        <fullName evidence="3">Single-stranded DNA-binding protein</fullName>
    </recommendedName>
</protein>
<name>A0A5N7MUI3_9HYPH</name>
<reference evidence="1 2" key="1">
    <citation type="journal article" date="2019" name="Syst. Appl. Microbiol.">
        <title>Microvirga tunisiensis sp. nov., a root nodule symbiotic bacterium isolated from Lupinus micranthus and L. luteus grown in Northern Tunisia.</title>
        <authorList>
            <person name="Msaddak A."/>
            <person name="Rejili M."/>
            <person name="Duran D."/>
            <person name="Mars M."/>
            <person name="Palacios J.M."/>
            <person name="Ruiz-Argueso T."/>
            <person name="Rey L."/>
            <person name="Imperial J."/>
        </authorList>
    </citation>
    <scope>NUCLEOTIDE SEQUENCE [LARGE SCALE GENOMIC DNA]</scope>
    <source>
        <strain evidence="1 2">Lmie10</strain>
    </source>
</reference>
<evidence type="ECO:0008006" key="3">
    <source>
        <dbReference type="Google" id="ProtNLM"/>
    </source>
</evidence>
<gene>
    <name evidence="1" type="ORF">FS320_35105</name>
</gene>
<dbReference type="RefSeq" id="WP_152716998.1">
    <property type="nucleotide sequence ID" value="NZ_VOSJ01000341.1"/>
</dbReference>
<dbReference type="EMBL" id="VOSK01000315">
    <property type="protein sequence ID" value="MPR30139.1"/>
    <property type="molecule type" value="Genomic_DNA"/>
</dbReference>
<dbReference type="Proteomes" id="UP000403266">
    <property type="component" value="Unassembled WGS sequence"/>
</dbReference>
<evidence type="ECO:0000313" key="2">
    <source>
        <dbReference type="Proteomes" id="UP000403266"/>
    </source>
</evidence>
<sequence>MSQNTAPVAATQASTQSLYNRRMTVSALTVGTDKKGRPFATFRGQFVSRRTGKKSSIFCQVFGQSYQGLKDMLVNGNEIAVFGAHETLPANEEKGLKQTRAFRVIGKSTPKPKAEDAAA</sequence>